<keyword evidence="2" id="KW-1185">Reference proteome</keyword>
<comment type="caution">
    <text evidence="1">The sequence shown here is derived from an EMBL/GenBank/DDBJ whole genome shotgun (WGS) entry which is preliminary data.</text>
</comment>
<sequence>MYPVNCGVELWRNRGVSEVSDHQKYLGLPSTIGRSKKEIFASILERVRAKIEGGQATTLSRAGKEVLIKVVLQAIPCYAMQCFKLPTTLCQELERIMANFWWGSTKEKRKPHWVAWRSKMGAWTFKAKYYPDCSFWDASLGSNPSFTWLDIAEARDYLRPGCIWTVDNGVDIWVWKDTWVHKDKVRKLVTPPPLGFENARVSILLDLERNCWDEDLINDLFLPCEAQLILDMPFPNTNLCDQVVWKHGSGRGFEVKSAYQ</sequence>
<dbReference type="PANTHER" id="PTHR33116:SF86">
    <property type="entry name" value="REVERSE TRANSCRIPTASE DOMAIN-CONTAINING PROTEIN"/>
    <property type="match status" value="1"/>
</dbReference>
<evidence type="ECO:0000313" key="1">
    <source>
        <dbReference type="EMBL" id="GAA0163037.1"/>
    </source>
</evidence>
<dbReference type="EMBL" id="BAABME010036986">
    <property type="protein sequence ID" value="GAA0163037.1"/>
    <property type="molecule type" value="Genomic_DNA"/>
</dbReference>
<evidence type="ECO:0000313" key="2">
    <source>
        <dbReference type="Proteomes" id="UP001454036"/>
    </source>
</evidence>
<name>A0AAV3QJ20_LITER</name>
<reference evidence="1 2" key="1">
    <citation type="submission" date="2024-01" db="EMBL/GenBank/DDBJ databases">
        <title>The complete chloroplast genome sequence of Lithospermum erythrorhizon: insights into the phylogenetic relationship among Boraginaceae species and the maternal lineages of purple gromwells.</title>
        <authorList>
            <person name="Okada T."/>
            <person name="Watanabe K."/>
        </authorList>
    </citation>
    <scope>NUCLEOTIDE SEQUENCE [LARGE SCALE GENOMIC DNA]</scope>
</reference>
<protein>
    <recommendedName>
        <fullName evidence="3">Reverse transcriptase</fullName>
    </recommendedName>
</protein>
<gene>
    <name evidence="1" type="ORF">LIER_43626</name>
</gene>
<dbReference type="AlphaFoldDB" id="A0AAV3QJ20"/>
<proteinExistence type="predicted"/>
<dbReference type="Proteomes" id="UP001454036">
    <property type="component" value="Unassembled WGS sequence"/>
</dbReference>
<evidence type="ECO:0008006" key="3">
    <source>
        <dbReference type="Google" id="ProtNLM"/>
    </source>
</evidence>
<dbReference type="PANTHER" id="PTHR33116">
    <property type="entry name" value="REVERSE TRANSCRIPTASE ZINC-BINDING DOMAIN-CONTAINING PROTEIN-RELATED-RELATED"/>
    <property type="match status" value="1"/>
</dbReference>
<accession>A0AAV3QJ20</accession>
<organism evidence="1 2">
    <name type="scientific">Lithospermum erythrorhizon</name>
    <name type="common">Purple gromwell</name>
    <name type="synonym">Lithospermum officinale var. erythrorhizon</name>
    <dbReference type="NCBI Taxonomy" id="34254"/>
    <lineage>
        <taxon>Eukaryota</taxon>
        <taxon>Viridiplantae</taxon>
        <taxon>Streptophyta</taxon>
        <taxon>Embryophyta</taxon>
        <taxon>Tracheophyta</taxon>
        <taxon>Spermatophyta</taxon>
        <taxon>Magnoliopsida</taxon>
        <taxon>eudicotyledons</taxon>
        <taxon>Gunneridae</taxon>
        <taxon>Pentapetalae</taxon>
        <taxon>asterids</taxon>
        <taxon>lamiids</taxon>
        <taxon>Boraginales</taxon>
        <taxon>Boraginaceae</taxon>
        <taxon>Boraginoideae</taxon>
        <taxon>Lithospermeae</taxon>
        <taxon>Lithospermum</taxon>
    </lineage>
</organism>